<dbReference type="SUPFAM" id="SSF51126">
    <property type="entry name" value="Pectin lyase-like"/>
    <property type="match status" value="2"/>
</dbReference>
<dbReference type="Gene3D" id="2.160.20.10">
    <property type="entry name" value="Single-stranded right-handed beta-helix, Pectin lyase-like"/>
    <property type="match status" value="2"/>
</dbReference>
<dbReference type="Gene3D" id="2.60.40.10">
    <property type="entry name" value="Immunoglobulins"/>
    <property type="match status" value="1"/>
</dbReference>
<dbReference type="PROSITE" id="PS50853">
    <property type="entry name" value="FN3"/>
    <property type="match status" value="1"/>
</dbReference>
<organism evidence="2">
    <name type="scientific">marine metagenome</name>
    <dbReference type="NCBI Taxonomy" id="408172"/>
    <lineage>
        <taxon>unclassified sequences</taxon>
        <taxon>metagenomes</taxon>
        <taxon>ecological metagenomes</taxon>
    </lineage>
</organism>
<name>A0A382K220_9ZZZZ</name>
<dbReference type="InterPro" id="IPR036116">
    <property type="entry name" value="FN3_sf"/>
</dbReference>
<evidence type="ECO:0000259" key="1">
    <source>
        <dbReference type="PROSITE" id="PS50853"/>
    </source>
</evidence>
<dbReference type="AlphaFoldDB" id="A0A382K220"/>
<feature type="non-terminal residue" evidence="2">
    <location>
        <position position="429"/>
    </location>
</feature>
<dbReference type="Pfam" id="PF00041">
    <property type="entry name" value="fn3"/>
    <property type="match status" value="1"/>
</dbReference>
<dbReference type="SMART" id="SM00060">
    <property type="entry name" value="FN3"/>
    <property type="match status" value="1"/>
</dbReference>
<dbReference type="SUPFAM" id="SSF49265">
    <property type="entry name" value="Fibronectin type III"/>
    <property type="match status" value="1"/>
</dbReference>
<dbReference type="EMBL" id="UINC01077443">
    <property type="protein sequence ID" value="SVC17573.1"/>
    <property type="molecule type" value="Genomic_DNA"/>
</dbReference>
<feature type="domain" description="Fibronectin type-III" evidence="1">
    <location>
        <begin position="184"/>
        <end position="279"/>
    </location>
</feature>
<dbReference type="CDD" id="cd00063">
    <property type="entry name" value="FN3"/>
    <property type="match status" value="1"/>
</dbReference>
<dbReference type="InterPro" id="IPR003961">
    <property type="entry name" value="FN3_dom"/>
</dbReference>
<dbReference type="InterPro" id="IPR013783">
    <property type="entry name" value="Ig-like_fold"/>
</dbReference>
<protein>
    <recommendedName>
        <fullName evidence="1">Fibronectin type-III domain-containing protein</fullName>
    </recommendedName>
</protein>
<evidence type="ECO:0000313" key="2">
    <source>
        <dbReference type="EMBL" id="SVC17573.1"/>
    </source>
</evidence>
<dbReference type="InterPro" id="IPR012334">
    <property type="entry name" value="Pectin_lyas_fold"/>
</dbReference>
<proteinExistence type="predicted"/>
<accession>A0A382K220</accession>
<reference evidence="2" key="1">
    <citation type="submission" date="2018-05" db="EMBL/GenBank/DDBJ databases">
        <authorList>
            <person name="Lanie J.A."/>
            <person name="Ng W.-L."/>
            <person name="Kazmierczak K.M."/>
            <person name="Andrzejewski T.M."/>
            <person name="Davidsen T.M."/>
            <person name="Wayne K.J."/>
            <person name="Tettelin H."/>
            <person name="Glass J.I."/>
            <person name="Rusch D."/>
            <person name="Podicherti R."/>
            <person name="Tsui H.-C.T."/>
            <person name="Winkler M.E."/>
        </authorList>
    </citation>
    <scope>NUCLEOTIDE SEQUENCE</scope>
</reference>
<sequence>ARGGAIRIELTRISNNNVYTYPYKSVFINNTFANNKALGSGNNNGYGGAIRYEWAQKTVMFNNIFWGNRGNNFGSDSSNHEIGSLWDDGNSEKAFSNNNFKHSKDRGNSFGSDNISRDPQFVLDGSDDQYKLSDASFLIGAGIKKYENIDAPSKDILGNARPTGTSTDNPDMGAYENSLAKTSYPDKIKDLTATSQNKSVVLSWTANSESNISKYAVYQSTTTGFTPARTDSVGESTTTSYTATGLTNKTAYYFKLKAINSSNQASEYSDEVTATPEYKGVGGWHVAIADSSGADGNEGSKSKPMLYLSAAVAAAASGDTILIGGGTHSYTSSSRLNIQFDGSKTLVIKGLGKDKTILDANQKHRHFYFSANSSGTQLDTTFKIMDLTLKNGKPSNYEDGGSVYMHGYWTGAFHKGHNPLFQNVLFESN</sequence>
<dbReference type="InterPro" id="IPR011050">
    <property type="entry name" value="Pectin_lyase_fold/virulence"/>
</dbReference>
<feature type="non-terminal residue" evidence="2">
    <location>
        <position position="1"/>
    </location>
</feature>
<gene>
    <name evidence="2" type="ORF">METZ01_LOCUS270427</name>
</gene>